<proteinExistence type="predicted"/>
<evidence type="ECO:0000256" key="3">
    <source>
        <dbReference type="ARBA" id="ARBA00022603"/>
    </source>
</evidence>
<dbReference type="GO" id="GO:0008276">
    <property type="term" value="F:protein methyltransferase activity"/>
    <property type="evidence" value="ECO:0007669"/>
    <property type="project" value="InterPro"/>
</dbReference>
<organism evidence="7 8">
    <name type="scientific">Denitrobaculum tricleocarpae</name>
    <dbReference type="NCBI Taxonomy" id="2591009"/>
    <lineage>
        <taxon>Bacteria</taxon>
        <taxon>Pseudomonadati</taxon>
        <taxon>Pseudomonadota</taxon>
        <taxon>Alphaproteobacteria</taxon>
        <taxon>Rhodospirillales</taxon>
        <taxon>Rhodospirillaceae</taxon>
        <taxon>Denitrobaculum</taxon>
    </lineage>
</organism>
<dbReference type="Pfam" id="PF01135">
    <property type="entry name" value="PCMT"/>
    <property type="match status" value="1"/>
</dbReference>
<gene>
    <name evidence="7" type="primary">cbiE</name>
    <name evidence="7" type="ORF">FKG95_17870</name>
</gene>
<dbReference type="InterPro" id="IPR000878">
    <property type="entry name" value="4pyrrol_Mease"/>
</dbReference>
<dbReference type="PIRSF" id="PIRSF036428">
    <property type="entry name" value="CobL"/>
    <property type="match status" value="1"/>
</dbReference>
<dbReference type="SUPFAM" id="SSF53790">
    <property type="entry name" value="Tetrapyrrole methylase"/>
    <property type="match status" value="1"/>
</dbReference>
<keyword evidence="5" id="KW-0949">S-adenosyl-L-methionine</keyword>
<keyword evidence="2" id="KW-0169">Cobalamin biosynthesis</keyword>
<dbReference type="PANTHER" id="PTHR43182:SF1">
    <property type="entry name" value="COBALT-PRECORRIN-7 C(5)-METHYLTRANSFERASE"/>
    <property type="match status" value="1"/>
</dbReference>
<dbReference type="Proteomes" id="UP000315252">
    <property type="component" value="Unassembled WGS sequence"/>
</dbReference>
<evidence type="ECO:0000256" key="5">
    <source>
        <dbReference type="ARBA" id="ARBA00022691"/>
    </source>
</evidence>
<dbReference type="InterPro" id="IPR006365">
    <property type="entry name" value="Cbl_synth_CobL"/>
</dbReference>
<keyword evidence="3 7" id="KW-0489">Methyltransferase</keyword>
<dbReference type="InterPro" id="IPR035996">
    <property type="entry name" value="4pyrrol_Methylase_sf"/>
</dbReference>
<dbReference type="Gene3D" id="3.40.50.150">
    <property type="entry name" value="Vaccinia Virus protein VP39"/>
    <property type="match status" value="1"/>
</dbReference>
<dbReference type="NCBIfam" id="TIGR02469">
    <property type="entry name" value="CbiT"/>
    <property type="match status" value="1"/>
</dbReference>
<dbReference type="NCBIfam" id="TIGR02467">
    <property type="entry name" value="CbiE"/>
    <property type="match status" value="1"/>
</dbReference>
<dbReference type="Gene3D" id="3.40.1010.10">
    <property type="entry name" value="Cobalt-precorrin-4 Transmethylase, Domain 1"/>
    <property type="match status" value="1"/>
</dbReference>
<sequence length="402" mass="42884">MSRWLSVVGLGEDGLDGLSPAARLLVESAEILVGGARHLALLPEDGRKRLAWPSPMMDLLPEIGTYRDKEVCVLATGDPFCFGVGTALAKHFGHDVLRVVPGASAFSLAAARLGWSLDRVETLSLHGRPLSLLESFIQPEARLLILSENAATLQGVARLLSARGFGGSEVTVLEHMGGPKERIVTGRADEDWPVQGMADFNSLAVECKAGPEAVLRSRAPGLPDEAFHHDGQVTKREVRAATLSALMPMPGQLLWDVGAGCGSISIEWMRAERRCRAVAIERKRERLAMIAGNAEALGTPGLEIVTGEAPAALDGLEPPDAIFVGGGATREGLFDLCWNALKPGGRLVANAVTLESEQILFTRHAELGGELTRIAVSRAAPVGPYHGWRPLMPVTQFSVVKT</sequence>
<dbReference type="EMBL" id="VHSH01000006">
    <property type="protein sequence ID" value="TQV78432.1"/>
    <property type="molecule type" value="Genomic_DNA"/>
</dbReference>
<reference evidence="7 8" key="1">
    <citation type="submission" date="2019-06" db="EMBL/GenBank/DDBJ databases">
        <title>Whole genome sequence for Rhodospirillaceae sp. R148.</title>
        <authorList>
            <person name="Wang G."/>
        </authorList>
    </citation>
    <scope>NUCLEOTIDE SEQUENCE [LARGE SCALE GENOMIC DNA]</scope>
    <source>
        <strain evidence="7 8">R148</strain>
    </source>
</reference>
<dbReference type="UniPathway" id="UPA00148"/>
<accession>A0A545TMH8</accession>
<evidence type="ECO:0000256" key="4">
    <source>
        <dbReference type="ARBA" id="ARBA00022679"/>
    </source>
</evidence>
<keyword evidence="8" id="KW-1185">Reference proteome</keyword>
<dbReference type="InterPro" id="IPR050714">
    <property type="entry name" value="Cobalamin_biosynth_MTase"/>
</dbReference>
<protein>
    <submittedName>
        <fullName evidence="7">Precorrin-6y C5,15-methyltransferase (Decarboxylating) subunit CbiE</fullName>
    </submittedName>
</protein>
<evidence type="ECO:0000313" key="8">
    <source>
        <dbReference type="Proteomes" id="UP000315252"/>
    </source>
</evidence>
<evidence type="ECO:0000259" key="6">
    <source>
        <dbReference type="Pfam" id="PF00590"/>
    </source>
</evidence>
<dbReference type="Pfam" id="PF00590">
    <property type="entry name" value="TP_methylase"/>
    <property type="match status" value="1"/>
</dbReference>
<evidence type="ECO:0000313" key="7">
    <source>
        <dbReference type="EMBL" id="TQV78432.1"/>
    </source>
</evidence>
<dbReference type="OrthoDB" id="9787825at2"/>
<dbReference type="CDD" id="cd11644">
    <property type="entry name" value="Precorrin-6Y-MT"/>
    <property type="match status" value="1"/>
</dbReference>
<dbReference type="AlphaFoldDB" id="A0A545TMH8"/>
<dbReference type="InterPro" id="IPR014777">
    <property type="entry name" value="4pyrrole_Mease_sub1"/>
</dbReference>
<evidence type="ECO:0000256" key="2">
    <source>
        <dbReference type="ARBA" id="ARBA00022573"/>
    </source>
</evidence>
<dbReference type="GO" id="GO:0032259">
    <property type="term" value="P:methylation"/>
    <property type="evidence" value="ECO:0007669"/>
    <property type="project" value="UniProtKB-KW"/>
</dbReference>
<feature type="domain" description="Tetrapyrrole methylase" evidence="6">
    <location>
        <begin position="5"/>
        <end position="189"/>
    </location>
</feature>
<keyword evidence="4 7" id="KW-0808">Transferase</keyword>
<comment type="caution">
    <text evidence="7">The sequence shown here is derived from an EMBL/GenBank/DDBJ whole genome shotgun (WGS) entry which is preliminary data.</text>
</comment>
<dbReference type="RefSeq" id="WP_142897765.1">
    <property type="nucleotide sequence ID" value="NZ_ML660057.1"/>
</dbReference>
<dbReference type="InterPro" id="IPR012818">
    <property type="entry name" value="CbiE"/>
</dbReference>
<dbReference type="InterPro" id="IPR029063">
    <property type="entry name" value="SAM-dependent_MTases_sf"/>
</dbReference>
<comment type="pathway">
    <text evidence="1">Cofactor biosynthesis; adenosylcobalamin biosynthesis.</text>
</comment>
<evidence type="ECO:0000256" key="1">
    <source>
        <dbReference type="ARBA" id="ARBA00004953"/>
    </source>
</evidence>
<dbReference type="PANTHER" id="PTHR43182">
    <property type="entry name" value="COBALT-PRECORRIN-6B C(15)-METHYLTRANSFERASE (DECARBOXYLATING)"/>
    <property type="match status" value="1"/>
</dbReference>
<dbReference type="SUPFAM" id="SSF53335">
    <property type="entry name" value="S-adenosyl-L-methionine-dependent methyltransferases"/>
    <property type="match status" value="1"/>
</dbReference>
<name>A0A545TMH8_9PROT</name>
<dbReference type="GO" id="GO:0009236">
    <property type="term" value="P:cobalamin biosynthetic process"/>
    <property type="evidence" value="ECO:0007669"/>
    <property type="project" value="UniProtKB-UniPathway"/>
</dbReference>
<dbReference type="CDD" id="cd02440">
    <property type="entry name" value="AdoMet_MTases"/>
    <property type="match status" value="1"/>
</dbReference>
<dbReference type="InterPro" id="IPR014008">
    <property type="entry name" value="Cbl_synth_MTase_CbiT"/>
</dbReference>